<sequence>MTSCCRDGGLLDGEARSGGPDLARAHCGRRWPGPPKGAPWSSERSVRFKKFQTHAPNGNSPTSPTFPTATSQSQSNPFVSLPQFPPIPIERLVSSPPRLPRSLVVVVVAMDPHPTPFAGKRRSVAAASAKIAAPKPKSIASTRTKTTRKSPPAPPPPRPRRAFGTVRSSNAHDAPEKPPPLQKAPKVSPPPPQKPDKVSPPPAQKPSKVSPPPPPPQKSAKVSPPPAAKPPKLSPPNLAKATKPSRLAAKPPKKAAPGPELDPKPRKKAQRVSFQEDAAMSVAPGSGEKVKVSTDDAAGHTPMVAVRALEKKVSVVASAETPFFSAQNCSNCSLDPLEESTYWLAHIHLAESVGKHRVAAAFFQLAFECQAQPIHRIQSELRNYTVRHESASTLTTLFDELLLAHGGIPVNQPKFETDGFEVVDTPLTTDSDDKRLDSTTTQVDERCSECDCGGDIVDVAVPSIVKPLEEGMDQPSFERKLNDGFEFDDCEAVIVDKLVGGHSDLEKIVDVNGPSDSETMQSACRSSIDRLSLKGSPVVSGLSQRQLSSDSPLDKLSPSARSLSAKRLSSVSPLDKKSPFGSSSSKRLTSSCPSSKKSFSSKALSSKRMSSGNASAGVGDLNEVIADMEFDCPASDDQLELKEHGDSEIN</sequence>
<feature type="region of interest" description="Disordered" evidence="1">
    <location>
        <begin position="1"/>
        <end position="79"/>
    </location>
</feature>
<evidence type="ECO:0000313" key="3">
    <source>
        <dbReference type="Proteomes" id="UP000006591"/>
    </source>
</evidence>
<reference evidence="2" key="1">
    <citation type="submission" date="2015-04" db="UniProtKB">
        <authorList>
            <consortium name="EnsemblPlants"/>
        </authorList>
    </citation>
    <scope>IDENTIFICATION</scope>
    <source>
        <strain evidence="2">SL10</strain>
    </source>
</reference>
<feature type="compositionally biased region" description="Low complexity" evidence="1">
    <location>
        <begin position="60"/>
        <end position="75"/>
    </location>
</feature>
<feature type="compositionally biased region" description="Low complexity" evidence="1">
    <location>
        <begin position="125"/>
        <end position="144"/>
    </location>
</feature>
<feature type="compositionally biased region" description="Low complexity" evidence="1">
    <location>
        <begin position="590"/>
        <end position="611"/>
    </location>
</feature>
<feature type="region of interest" description="Disordered" evidence="1">
    <location>
        <begin position="113"/>
        <end position="295"/>
    </location>
</feature>
<dbReference type="PANTHER" id="PTHR34468:SF3">
    <property type="entry name" value="OS03G0288900 PROTEIN"/>
    <property type="match status" value="1"/>
</dbReference>
<evidence type="ECO:0000313" key="2">
    <source>
        <dbReference type="EnsemblPlants" id="ONIVA03G14640.2"/>
    </source>
</evidence>
<dbReference type="Proteomes" id="UP000006591">
    <property type="component" value="Chromosome 3"/>
</dbReference>
<reference evidence="2" key="2">
    <citation type="submission" date="2018-04" db="EMBL/GenBank/DDBJ databases">
        <title>OnivRS2 (Oryza nivara Reference Sequence Version 2).</title>
        <authorList>
            <person name="Zhang J."/>
            <person name="Kudrna D."/>
            <person name="Lee S."/>
            <person name="Talag J."/>
            <person name="Rajasekar S."/>
            <person name="Welchert J."/>
            <person name="Hsing Y.-I."/>
            <person name="Wing R.A."/>
        </authorList>
    </citation>
    <scope>NUCLEOTIDE SEQUENCE [LARGE SCALE GENOMIC DNA]</scope>
    <source>
        <strain evidence="2">SL10</strain>
    </source>
</reference>
<keyword evidence="3" id="KW-1185">Reference proteome</keyword>
<dbReference type="AlphaFoldDB" id="A0A0E0GL15"/>
<accession>A0A0E0GL15</accession>
<dbReference type="PANTHER" id="PTHR34468">
    <property type="entry name" value="MICROTUBULE-ASSOCIATED FUTSCH-LIKE PROTEIN"/>
    <property type="match status" value="1"/>
</dbReference>
<feature type="compositionally biased region" description="Low complexity" evidence="1">
    <location>
        <begin position="547"/>
        <end position="573"/>
    </location>
</feature>
<feature type="region of interest" description="Disordered" evidence="1">
    <location>
        <begin position="539"/>
        <end position="617"/>
    </location>
</feature>
<proteinExistence type="predicted"/>
<dbReference type="HOGENOM" id="CLU_032021_0_0_1"/>
<dbReference type="Gramene" id="ONIVA03G14640.2">
    <property type="protein sequence ID" value="ONIVA03G14640.2"/>
    <property type="gene ID" value="ONIVA03G14640"/>
</dbReference>
<feature type="compositionally biased region" description="Polar residues" evidence="1">
    <location>
        <begin position="580"/>
        <end position="589"/>
    </location>
</feature>
<organism evidence="2">
    <name type="scientific">Oryza nivara</name>
    <name type="common">Indian wild rice</name>
    <name type="synonym">Oryza sativa f. spontanea</name>
    <dbReference type="NCBI Taxonomy" id="4536"/>
    <lineage>
        <taxon>Eukaryota</taxon>
        <taxon>Viridiplantae</taxon>
        <taxon>Streptophyta</taxon>
        <taxon>Embryophyta</taxon>
        <taxon>Tracheophyta</taxon>
        <taxon>Spermatophyta</taxon>
        <taxon>Magnoliopsida</taxon>
        <taxon>Liliopsida</taxon>
        <taxon>Poales</taxon>
        <taxon>Poaceae</taxon>
        <taxon>BOP clade</taxon>
        <taxon>Oryzoideae</taxon>
        <taxon>Oryzeae</taxon>
        <taxon>Oryzinae</taxon>
        <taxon>Oryza</taxon>
    </lineage>
</organism>
<evidence type="ECO:0000256" key="1">
    <source>
        <dbReference type="SAM" id="MobiDB-lite"/>
    </source>
</evidence>
<name>A0A0E0GL15_ORYNI</name>
<protein>
    <submittedName>
        <fullName evidence="2">Uncharacterized protein</fullName>
    </submittedName>
</protein>
<feature type="compositionally biased region" description="Pro residues" evidence="1">
    <location>
        <begin position="177"/>
        <end position="234"/>
    </location>
</feature>
<dbReference type="EnsemblPlants" id="ONIVA03G14640.2">
    <property type="protein sequence ID" value="ONIVA03G14640.2"/>
    <property type="gene ID" value="ONIVA03G14640"/>
</dbReference>